<reference evidence="3 4" key="1">
    <citation type="submission" date="2018-10" db="EMBL/GenBank/DDBJ databases">
        <title>Improved assembly of the deer mouse Peromyscus maniculatus genome.</title>
        <authorList>
            <person name="Lassance J.-M."/>
            <person name="Hoekstra H.E."/>
        </authorList>
    </citation>
    <scope>NUCLEOTIDE SEQUENCE [LARGE SCALE GENOMIC DNA]</scope>
</reference>
<dbReference type="GeneTree" id="ENSGT00940000162425"/>
<dbReference type="Proteomes" id="UP000694547">
    <property type="component" value="Chromosome 10"/>
</dbReference>
<dbReference type="GO" id="GO:0000785">
    <property type="term" value="C:chromatin"/>
    <property type="evidence" value="ECO:0007669"/>
    <property type="project" value="Ensembl"/>
</dbReference>
<dbReference type="GO" id="GO:0005634">
    <property type="term" value="C:nucleus"/>
    <property type="evidence" value="ECO:0007669"/>
    <property type="project" value="Ensembl"/>
</dbReference>
<dbReference type="AlphaFoldDB" id="A0A8C8TXX4"/>
<comment type="similarity">
    <text evidence="1">Belongs to the FAM47 family.</text>
</comment>
<evidence type="ECO:0000313" key="4">
    <source>
        <dbReference type="Proteomes" id="UP000694547"/>
    </source>
</evidence>
<dbReference type="GO" id="GO:0005737">
    <property type="term" value="C:cytoplasm"/>
    <property type="evidence" value="ECO:0007669"/>
    <property type="project" value="Ensembl"/>
</dbReference>
<accession>A0A8C8TXX4</accession>
<dbReference type="PANTHER" id="PTHR46449">
    <property type="entry name" value="ZGC:158260"/>
    <property type="match status" value="1"/>
</dbReference>
<organism evidence="3 4">
    <name type="scientific">Peromyscus maniculatus bairdii</name>
    <name type="common">Prairie deer mouse</name>
    <dbReference type="NCBI Taxonomy" id="230844"/>
    <lineage>
        <taxon>Eukaryota</taxon>
        <taxon>Metazoa</taxon>
        <taxon>Chordata</taxon>
        <taxon>Craniata</taxon>
        <taxon>Vertebrata</taxon>
        <taxon>Euteleostomi</taxon>
        <taxon>Mammalia</taxon>
        <taxon>Eutheria</taxon>
        <taxon>Euarchontoglires</taxon>
        <taxon>Glires</taxon>
        <taxon>Rodentia</taxon>
        <taxon>Myomorpha</taxon>
        <taxon>Muroidea</taxon>
        <taxon>Cricetidae</taxon>
        <taxon>Neotominae</taxon>
        <taxon>Peromyscus</taxon>
    </lineage>
</organism>
<protein>
    <submittedName>
        <fullName evidence="3">Family with sequence similarity 47, member E</fullName>
    </submittedName>
</protein>
<evidence type="ECO:0000256" key="2">
    <source>
        <dbReference type="SAM" id="MobiDB-lite"/>
    </source>
</evidence>
<proteinExistence type="inferred from homology"/>
<evidence type="ECO:0000313" key="3">
    <source>
        <dbReference type="Ensembl" id="ENSPEMP00000020107.1"/>
    </source>
</evidence>
<dbReference type="GO" id="GO:0008047">
    <property type="term" value="F:enzyme activator activity"/>
    <property type="evidence" value="ECO:0007669"/>
    <property type="project" value="Ensembl"/>
</dbReference>
<dbReference type="GO" id="GO:0071168">
    <property type="term" value="P:protein localization to chromatin"/>
    <property type="evidence" value="ECO:0007669"/>
    <property type="project" value="Ensembl"/>
</dbReference>
<keyword evidence="4" id="KW-1185">Reference proteome</keyword>
<dbReference type="PANTHER" id="PTHR46449:SF3">
    <property type="entry name" value="PROTEIN FAM47E"/>
    <property type="match status" value="1"/>
</dbReference>
<dbReference type="InterPro" id="IPR032743">
    <property type="entry name" value="FAM47"/>
</dbReference>
<evidence type="ECO:0000256" key="1">
    <source>
        <dbReference type="ARBA" id="ARBA00005277"/>
    </source>
</evidence>
<dbReference type="GO" id="GO:0045815">
    <property type="term" value="P:transcription initiation-coupled chromatin remodeling"/>
    <property type="evidence" value="ECO:0007669"/>
    <property type="project" value="Ensembl"/>
</dbReference>
<feature type="region of interest" description="Disordered" evidence="2">
    <location>
        <begin position="380"/>
        <end position="402"/>
    </location>
</feature>
<dbReference type="Ensembl" id="ENSPEMT00000024454.2">
    <property type="protein sequence ID" value="ENSPEMP00000020107.1"/>
    <property type="gene ID" value="ENSPEMG00000018186.2"/>
</dbReference>
<sequence>MAERGQRLQPTTLALGLQQEHRNRGRYLENLPSKCCSKHKRLKFPGSLNSQHWVFVREELDDFRKGCCPRQRPKDVFLPHIHHRLPQATPKKRQNGLPKGAALLSKLSQARKAFLEDVEDNVALHALALYPHLEEALPAELLLQVLEALDPERKLEDTWACRQDTRKLTKGPTKLEEKRPSQVCLPKKMPVSHSGQWLCEEKPSEANSLYKDSLLHDNIRRGVRDFCHWATALGSSPIDEEFILQQFDINYQTRRSCDALPAMRRNQDKLFLDGQPSLREQSGCWNEPLPSGRTSPRKPKQVKMRFGAWYLKTNLWKKRRADEPLVDPKVSHKAQDADFEKHPREQAELLTGLHGTTTFKDFILSRGYRMPRFLEKIYTEEKGKSEHIKTPKNLTERNPGRR</sequence>
<reference evidence="3" key="3">
    <citation type="submission" date="2025-09" db="UniProtKB">
        <authorList>
            <consortium name="Ensembl"/>
        </authorList>
    </citation>
    <scope>IDENTIFICATION</scope>
</reference>
<name>A0A8C8TXX4_PERMB</name>
<dbReference type="Pfam" id="PF14642">
    <property type="entry name" value="FAM47"/>
    <property type="match status" value="1"/>
</dbReference>
<reference evidence="3" key="2">
    <citation type="submission" date="2025-08" db="UniProtKB">
        <authorList>
            <consortium name="Ensembl"/>
        </authorList>
    </citation>
    <scope>IDENTIFICATION</scope>
</reference>